<keyword evidence="4 10" id="KW-0808">Transferase</keyword>
<dbReference type="InterPro" id="IPR006001">
    <property type="entry name" value="Therm_gnt_kin"/>
</dbReference>
<dbReference type="FunFam" id="3.40.50.300:FF:000522">
    <property type="entry name" value="Gluconokinase"/>
    <property type="match status" value="1"/>
</dbReference>
<dbReference type="EMBL" id="LYTK01000010">
    <property type="protein sequence ID" value="OBQ67049.1"/>
    <property type="molecule type" value="Genomic_DNA"/>
</dbReference>
<dbReference type="RefSeq" id="WP_056571843.1">
    <property type="nucleotide sequence ID" value="NZ_CP033334.1"/>
</dbReference>
<dbReference type="Pfam" id="PF13671">
    <property type="entry name" value="AAA_33"/>
    <property type="match status" value="1"/>
</dbReference>
<dbReference type="PANTHER" id="PTHR43442:SF3">
    <property type="entry name" value="GLUCONOKINASE-RELATED"/>
    <property type="match status" value="1"/>
</dbReference>
<dbReference type="CDD" id="cd02021">
    <property type="entry name" value="GntK"/>
    <property type="match status" value="1"/>
</dbReference>
<keyword evidence="8" id="KW-0311">Gluconate utilization</keyword>
<keyword evidence="7 10" id="KW-0067">ATP-binding</keyword>
<comment type="caution">
    <text evidence="11">The sequence shown here is derived from an EMBL/GenBank/DDBJ whole genome shotgun (WGS) entry which is preliminary data.</text>
</comment>
<evidence type="ECO:0000256" key="7">
    <source>
        <dbReference type="ARBA" id="ARBA00022840"/>
    </source>
</evidence>
<evidence type="ECO:0000256" key="10">
    <source>
        <dbReference type="RuleBase" id="RU363066"/>
    </source>
</evidence>
<evidence type="ECO:0000256" key="5">
    <source>
        <dbReference type="ARBA" id="ARBA00022741"/>
    </source>
</evidence>
<evidence type="ECO:0000256" key="1">
    <source>
        <dbReference type="ARBA" id="ARBA00004761"/>
    </source>
</evidence>
<dbReference type="InterPro" id="IPR027417">
    <property type="entry name" value="P-loop_NTPase"/>
</dbReference>
<comment type="catalytic activity">
    <reaction evidence="9 10">
        <text>D-gluconate + ATP = 6-phospho-D-gluconate + ADP + H(+)</text>
        <dbReference type="Rhea" id="RHEA:19433"/>
        <dbReference type="ChEBI" id="CHEBI:15378"/>
        <dbReference type="ChEBI" id="CHEBI:18391"/>
        <dbReference type="ChEBI" id="CHEBI:30616"/>
        <dbReference type="ChEBI" id="CHEBI:58759"/>
        <dbReference type="ChEBI" id="CHEBI:456216"/>
        <dbReference type="EC" id="2.7.1.12"/>
    </reaction>
</comment>
<evidence type="ECO:0000313" key="12">
    <source>
        <dbReference type="Proteomes" id="UP000093737"/>
    </source>
</evidence>
<dbReference type="Proteomes" id="UP000093737">
    <property type="component" value="Unassembled WGS sequence"/>
</dbReference>
<keyword evidence="6 10" id="KW-0418">Kinase</keyword>
<dbReference type="EC" id="2.7.1.12" evidence="3 10"/>
<comment type="pathway">
    <text evidence="1">Carbohydrate acid metabolism.</text>
</comment>
<dbReference type="Gene3D" id="3.40.50.300">
    <property type="entry name" value="P-loop containing nucleotide triphosphate hydrolases"/>
    <property type="match status" value="1"/>
</dbReference>
<evidence type="ECO:0000256" key="9">
    <source>
        <dbReference type="ARBA" id="ARBA00048090"/>
    </source>
</evidence>
<dbReference type="SUPFAM" id="SSF52540">
    <property type="entry name" value="P-loop containing nucleoside triphosphate hydrolases"/>
    <property type="match status" value="1"/>
</dbReference>
<dbReference type="GO" id="GO:0019521">
    <property type="term" value="P:D-gluconate metabolic process"/>
    <property type="evidence" value="ECO:0007669"/>
    <property type="project" value="UniProtKB-KW"/>
</dbReference>
<dbReference type="AlphaFoldDB" id="A0A6M7U0K9"/>
<gene>
    <name evidence="11" type="ORF">A8145_32320</name>
</gene>
<evidence type="ECO:0000256" key="4">
    <source>
        <dbReference type="ARBA" id="ARBA00022679"/>
    </source>
</evidence>
<proteinExistence type="inferred from homology"/>
<evidence type="ECO:0000256" key="8">
    <source>
        <dbReference type="ARBA" id="ARBA00023064"/>
    </source>
</evidence>
<comment type="similarity">
    <text evidence="2 10">Belongs to the gluconokinase GntK/GntV family.</text>
</comment>
<dbReference type="GO" id="GO:0005737">
    <property type="term" value="C:cytoplasm"/>
    <property type="evidence" value="ECO:0007669"/>
    <property type="project" value="TreeGrafter"/>
</dbReference>
<sequence length="182" mass="19070">MDQETAQAPTRPPVSVPPAIVVMGVAGCGKSAVGTALAAALGAIFIEGDRLHPPENVARMASGEPLTDQLREGWLDAIGEHIAASASKGEGVVAACSALKRGYRERLRGFCRDITFLYLEIDPATASARVASRKGHFMPASLVGSQFAILEPPGRDERALTIDATRPVADVVAEAIRLLAKS</sequence>
<keyword evidence="5 10" id="KW-0547">Nucleotide-binding</keyword>
<accession>A0A6M7U0K9</accession>
<evidence type="ECO:0000256" key="2">
    <source>
        <dbReference type="ARBA" id="ARBA00008420"/>
    </source>
</evidence>
<dbReference type="PANTHER" id="PTHR43442">
    <property type="entry name" value="GLUCONOKINASE-RELATED"/>
    <property type="match status" value="1"/>
</dbReference>
<protein>
    <recommendedName>
        <fullName evidence="3 10">Gluconokinase</fullName>
        <ecNumber evidence="3 10">2.7.1.12</ecNumber>
    </recommendedName>
</protein>
<dbReference type="GO" id="GO:0046316">
    <property type="term" value="F:gluconokinase activity"/>
    <property type="evidence" value="ECO:0007669"/>
    <property type="project" value="UniProtKB-EC"/>
</dbReference>
<evidence type="ECO:0000313" key="11">
    <source>
        <dbReference type="EMBL" id="OBQ67049.1"/>
    </source>
</evidence>
<organism evidence="11 12">
    <name type="scientific">Rhizobium loti</name>
    <name type="common">Mesorhizobium loti</name>
    <dbReference type="NCBI Taxonomy" id="381"/>
    <lineage>
        <taxon>Bacteria</taxon>
        <taxon>Pseudomonadati</taxon>
        <taxon>Pseudomonadota</taxon>
        <taxon>Alphaproteobacteria</taxon>
        <taxon>Hyphomicrobiales</taxon>
        <taxon>Phyllobacteriaceae</taxon>
        <taxon>Mesorhizobium</taxon>
    </lineage>
</organism>
<evidence type="ECO:0000256" key="6">
    <source>
        <dbReference type="ARBA" id="ARBA00022777"/>
    </source>
</evidence>
<dbReference type="NCBIfam" id="TIGR01313">
    <property type="entry name" value="therm_gnt_kin"/>
    <property type="match status" value="1"/>
</dbReference>
<dbReference type="GO" id="GO:0005524">
    <property type="term" value="F:ATP binding"/>
    <property type="evidence" value="ECO:0007669"/>
    <property type="project" value="UniProtKB-KW"/>
</dbReference>
<evidence type="ECO:0000256" key="3">
    <source>
        <dbReference type="ARBA" id="ARBA00012054"/>
    </source>
</evidence>
<name>A0A6M7U0K9_RHILI</name>
<reference evidence="11 12" key="1">
    <citation type="submission" date="2016-05" db="EMBL/GenBank/DDBJ databases">
        <authorList>
            <person name="Ramsay J.P."/>
        </authorList>
    </citation>
    <scope>NUCLEOTIDE SEQUENCE [LARGE SCALE GENOMIC DNA]</scope>
    <source>
        <strain evidence="11 12">NZP2042</strain>
    </source>
</reference>